<dbReference type="OrthoDB" id="546283at2759"/>
<reference evidence="1" key="1">
    <citation type="journal article" date="2020" name="bioRxiv">
        <title>Comparative genomics of Chlamydomonas.</title>
        <authorList>
            <person name="Craig R.J."/>
            <person name="Hasan A.R."/>
            <person name="Ness R.W."/>
            <person name="Keightley P.D."/>
        </authorList>
    </citation>
    <scope>NUCLEOTIDE SEQUENCE</scope>
    <source>
        <strain evidence="1">CCAP 11/173</strain>
    </source>
</reference>
<evidence type="ECO:0000313" key="2">
    <source>
        <dbReference type="Proteomes" id="UP000613740"/>
    </source>
</evidence>
<sequence length="225" mass="25067">MVKKQGEAAQVALEECPVSFQQPLADLTSACERVATAGESSFKLLEQWDPKYGEKLEELLLEKERRDFAAQYREFVEDFEVLVFDRVRDLAKYQEAAAALGMHQPRSAKDVLHLIHTLRCPEKPGSAAASQRAVERAAKERAAKEQVKEAWYEAVELEGLTRAEYESVCRFKGSTNRAFHRGEDTSPAIALKLLAKNGVPLHYASSKEALVKMLELLARTAAGAC</sequence>
<comment type="caution">
    <text evidence="1">The sequence shown here is derived from an EMBL/GenBank/DDBJ whole genome shotgun (WGS) entry which is preliminary data.</text>
</comment>
<dbReference type="EMBL" id="JAEHOD010000037">
    <property type="protein sequence ID" value="KAG2440674.1"/>
    <property type="molecule type" value="Genomic_DNA"/>
</dbReference>
<dbReference type="AlphaFoldDB" id="A0A835THW8"/>
<accession>A0A835THW8</accession>
<organism evidence="1 2">
    <name type="scientific">Chlamydomonas schloesseri</name>
    <dbReference type="NCBI Taxonomy" id="2026947"/>
    <lineage>
        <taxon>Eukaryota</taxon>
        <taxon>Viridiplantae</taxon>
        <taxon>Chlorophyta</taxon>
        <taxon>core chlorophytes</taxon>
        <taxon>Chlorophyceae</taxon>
        <taxon>CS clade</taxon>
        <taxon>Chlamydomonadales</taxon>
        <taxon>Chlamydomonadaceae</taxon>
        <taxon>Chlamydomonas</taxon>
    </lineage>
</organism>
<proteinExistence type="predicted"/>
<keyword evidence="2" id="KW-1185">Reference proteome</keyword>
<name>A0A835THW8_9CHLO</name>
<dbReference type="Proteomes" id="UP000613740">
    <property type="component" value="Unassembled WGS sequence"/>
</dbReference>
<protein>
    <submittedName>
        <fullName evidence="1">Uncharacterized protein</fullName>
    </submittedName>
</protein>
<evidence type="ECO:0000313" key="1">
    <source>
        <dbReference type="EMBL" id="KAG2440674.1"/>
    </source>
</evidence>
<gene>
    <name evidence="1" type="ORF">HYH02_010253</name>
</gene>